<sequence>MPRISCLLQHSHLNQLKHQLVHFSTHRASLRRPWIYVLQDFYELLNT</sequence>
<evidence type="ECO:0000313" key="1">
    <source>
        <dbReference type="EMBL" id="JAD80253.1"/>
    </source>
</evidence>
<accession>A0A0A9D0Q0</accession>
<organism evidence="1">
    <name type="scientific">Arundo donax</name>
    <name type="common">Giant reed</name>
    <name type="synonym">Donax arundinaceus</name>
    <dbReference type="NCBI Taxonomy" id="35708"/>
    <lineage>
        <taxon>Eukaryota</taxon>
        <taxon>Viridiplantae</taxon>
        <taxon>Streptophyta</taxon>
        <taxon>Embryophyta</taxon>
        <taxon>Tracheophyta</taxon>
        <taxon>Spermatophyta</taxon>
        <taxon>Magnoliopsida</taxon>
        <taxon>Liliopsida</taxon>
        <taxon>Poales</taxon>
        <taxon>Poaceae</taxon>
        <taxon>PACMAD clade</taxon>
        <taxon>Arundinoideae</taxon>
        <taxon>Arundineae</taxon>
        <taxon>Arundo</taxon>
    </lineage>
</organism>
<protein>
    <submittedName>
        <fullName evidence="1">Uncharacterized protein</fullName>
    </submittedName>
</protein>
<reference evidence="1" key="2">
    <citation type="journal article" date="2015" name="Data Brief">
        <title>Shoot transcriptome of the giant reed, Arundo donax.</title>
        <authorList>
            <person name="Barrero R.A."/>
            <person name="Guerrero F.D."/>
            <person name="Moolhuijzen P."/>
            <person name="Goolsby J.A."/>
            <person name="Tidwell J."/>
            <person name="Bellgard S.E."/>
            <person name="Bellgard M.I."/>
        </authorList>
    </citation>
    <scope>NUCLEOTIDE SEQUENCE</scope>
    <source>
        <tissue evidence="1">Shoot tissue taken approximately 20 cm above the soil surface</tissue>
    </source>
</reference>
<reference evidence="1" key="1">
    <citation type="submission" date="2014-09" db="EMBL/GenBank/DDBJ databases">
        <authorList>
            <person name="Magalhaes I.L.F."/>
            <person name="Oliveira U."/>
            <person name="Santos F.R."/>
            <person name="Vidigal T.H.D.A."/>
            <person name="Brescovit A.D."/>
            <person name="Santos A.J."/>
        </authorList>
    </citation>
    <scope>NUCLEOTIDE SEQUENCE</scope>
    <source>
        <tissue evidence="1">Shoot tissue taken approximately 20 cm above the soil surface</tissue>
    </source>
</reference>
<dbReference type="EMBL" id="GBRH01217642">
    <property type="protein sequence ID" value="JAD80253.1"/>
    <property type="molecule type" value="Transcribed_RNA"/>
</dbReference>
<proteinExistence type="predicted"/>
<dbReference type="AlphaFoldDB" id="A0A0A9D0Q0"/>
<name>A0A0A9D0Q0_ARUDO</name>